<protein>
    <submittedName>
        <fullName evidence="2">Uncharacterized protein</fullName>
    </submittedName>
</protein>
<reference evidence="2" key="1">
    <citation type="journal article" date="2022" name="Int. J. Mol. Sci.">
        <title>Draft Genome of Tanacetum Coccineum: Genomic Comparison of Closely Related Tanacetum-Family Plants.</title>
        <authorList>
            <person name="Yamashiro T."/>
            <person name="Shiraishi A."/>
            <person name="Nakayama K."/>
            <person name="Satake H."/>
        </authorList>
    </citation>
    <scope>NUCLEOTIDE SEQUENCE</scope>
</reference>
<feature type="compositionally biased region" description="Acidic residues" evidence="1">
    <location>
        <begin position="17"/>
        <end position="26"/>
    </location>
</feature>
<reference evidence="2" key="2">
    <citation type="submission" date="2022-01" db="EMBL/GenBank/DDBJ databases">
        <authorList>
            <person name="Yamashiro T."/>
            <person name="Shiraishi A."/>
            <person name="Satake H."/>
            <person name="Nakayama K."/>
        </authorList>
    </citation>
    <scope>NUCLEOTIDE SEQUENCE</scope>
</reference>
<feature type="region of interest" description="Disordered" evidence="1">
    <location>
        <begin position="109"/>
        <end position="134"/>
    </location>
</feature>
<feature type="compositionally biased region" description="Basic and acidic residues" evidence="1">
    <location>
        <begin position="109"/>
        <end position="119"/>
    </location>
</feature>
<keyword evidence="3" id="KW-1185">Reference proteome</keyword>
<feature type="compositionally biased region" description="Basic and acidic residues" evidence="1">
    <location>
        <begin position="1"/>
        <end position="16"/>
    </location>
</feature>
<comment type="caution">
    <text evidence="2">The sequence shown here is derived from an EMBL/GenBank/DDBJ whole genome shotgun (WGS) entry which is preliminary data.</text>
</comment>
<evidence type="ECO:0000313" key="2">
    <source>
        <dbReference type="EMBL" id="GJS56065.1"/>
    </source>
</evidence>
<name>A0ABQ4WT42_9ASTR</name>
<dbReference type="Proteomes" id="UP001151760">
    <property type="component" value="Unassembled WGS sequence"/>
</dbReference>
<evidence type="ECO:0000313" key="3">
    <source>
        <dbReference type="Proteomes" id="UP001151760"/>
    </source>
</evidence>
<accession>A0ABQ4WT42</accession>
<proteinExistence type="predicted"/>
<gene>
    <name evidence="2" type="ORF">Tco_0629427</name>
</gene>
<evidence type="ECO:0000256" key="1">
    <source>
        <dbReference type="SAM" id="MobiDB-lite"/>
    </source>
</evidence>
<dbReference type="EMBL" id="BQNB010008911">
    <property type="protein sequence ID" value="GJS56065.1"/>
    <property type="molecule type" value="Genomic_DNA"/>
</dbReference>
<feature type="region of interest" description="Disordered" evidence="1">
    <location>
        <begin position="1"/>
        <end position="27"/>
    </location>
</feature>
<sequence>MKLESGTKKLREKLSQEEDSEEEALEEFNSTLDNALEKLRQEKGSPDDFYGFMYDTDDDDASISGKSYQLIQVVVVQNNVQQEVVGEVVLYPPVHEDVAEEMINKLKKEDQARGLESPKKRWSRMKSQRKDDKDPLVSLVFGS</sequence>
<organism evidence="2 3">
    <name type="scientific">Tanacetum coccineum</name>
    <dbReference type="NCBI Taxonomy" id="301880"/>
    <lineage>
        <taxon>Eukaryota</taxon>
        <taxon>Viridiplantae</taxon>
        <taxon>Streptophyta</taxon>
        <taxon>Embryophyta</taxon>
        <taxon>Tracheophyta</taxon>
        <taxon>Spermatophyta</taxon>
        <taxon>Magnoliopsida</taxon>
        <taxon>eudicotyledons</taxon>
        <taxon>Gunneridae</taxon>
        <taxon>Pentapetalae</taxon>
        <taxon>asterids</taxon>
        <taxon>campanulids</taxon>
        <taxon>Asterales</taxon>
        <taxon>Asteraceae</taxon>
        <taxon>Asteroideae</taxon>
        <taxon>Anthemideae</taxon>
        <taxon>Anthemidinae</taxon>
        <taxon>Tanacetum</taxon>
    </lineage>
</organism>